<dbReference type="PANTHER" id="PTHR43591">
    <property type="entry name" value="METHYLTRANSFERASE"/>
    <property type="match status" value="1"/>
</dbReference>
<feature type="domain" description="Methyltransferase" evidence="1">
    <location>
        <begin position="113"/>
        <end position="206"/>
    </location>
</feature>
<dbReference type="KEGG" id="hakz:J0X25_05570"/>
<evidence type="ECO:0000313" key="2">
    <source>
        <dbReference type="EMBL" id="QSX00437.1"/>
    </source>
</evidence>
<dbReference type="CDD" id="cd02440">
    <property type="entry name" value="AdoMet_MTases"/>
    <property type="match status" value="1"/>
</dbReference>
<evidence type="ECO:0000259" key="1">
    <source>
        <dbReference type="Pfam" id="PF13649"/>
    </source>
</evidence>
<dbReference type="GO" id="GO:0008168">
    <property type="term" value="F:methyltransferase activity"/>
    <property type="evidence" value="ECO:0007669"/>
    <property type="project" value="UniProtKB-KW"/>
</dbReference>
<dbReference type="Gene3D" id="3.40.50.150">
    <property type="entry name" value="Vaccinia Virus protein VP39"/>
    <property type="match status" value="1"/>
</dbReference>
<reference evidence="2 3" key="1">
    <citation type="submission" date="2021-03" db="EMBL/GenBank/DDBJ databases">
        <title>Haloterrigena longa sp. nov. and Haloterrigena limicola sp. nov., extremely halophilic archaea isolated from a salt lake.</title>
        <authorList>
            <person name="Henglin C."/>
        </authorList>
    </citation>
    <scope>NUCLEOTIDE SEQUENCE [LARGE SCALE GENOMIC DNA]</scope>
    <source>
        <strain evidence="2 3">KZCA68</strain>
    </source>
</reference>
<dbReference type="RefSeq" id="WP_207290156.1">
    <property type="nucleotide sequence ID" value="NZ_CP071462.1"/>
</dbReference>
<dbReference type="InterPro" id="IPR041698">
    <property type="entry name" value="Methyltransf_25"/>
</dbReference>
<keyword evidence="2" id="KW-0489">Methyltransferase</keyword>
<dbReference type="GO" id="GO:0032259">
    <property type="term" value="P:methylation"/>
    <property type="evidence" value="ECO:0007669"/>
    <property type="project" value="UniProtKB-KW"/>
</dbReference>
<dbReference type="AlphaFoldDB" id="A0A8A2VGH4"/>
<sequence length="270" mass="29256">MDATDPAYGCRRCGQRLSRRGGELSCPDCGETIPIADGIPRFPVPDGVGESSHETFFDRLAPIYETPIWFRPLYRFLGGAAAPRDDRSMIASMLDLETGAETTITDDPDAPTVLDVACGTGRVARHVAADAGFVLGVDISAGMLERARRYAARDGSSNIAFARMSADRLWLEADAFDRVACCWALHVLPDVAAALAEAHRVLRPGGRFVGTTIVAEYVLDAAPVRAVARRAVGAEPFDVDDLRNHLRKAGFSSLEFDRRGAALFFRARAE</sequence>
<name>A0A8A2VGH4_9EURY</name>
<gene>
    <name evidence="2" type="ORF">J0X25_05570</name>
</gene>
<dbReference type="GeneID" id="63186753"/>
<protein>
    <submittedName>
        <fullName evidence="2">Methyltransferase domain-containing protein</fullName>
    </submittedName>
</protein>
<accession>A0A8A2VGH4</accession>
<organism evidence="2 3">
    <name type="scientific">Haloterrigena alkaliphila</name>
    <dbReference type="NCBI Taxonomy" id="2816475"/>
    <lineage>
        <taxon>Archaea</taxon>
        <taxon>Methanobacteriati</taxon>
        <taxon>Methanobacteriota</taxon>
        <taxon>Stenosarchaea group</taxon>
        <taxon>Halobacteria</taxon>
        <taxon>Halobacteriales</taxon>
        <taxon>Natrialbaceae</taxon>
        <taxon>Haloterrigena</taxon>
    </lineage>
</organism>
<dbReference type="EMBL" id="CP071462">
    <property type="protein sequence ID" value="QSX00437.1"/>
    <property type="molecule type" value="Genomic_DNA"/>
</dbReference>
<keyword evidence="2" id="KW-0808">Transferase</keyword>
<evidence type="ECO:0000313" key="3">
    <source>
        <dbReference type="Proteomes" id="UP000663203"/>
    </source>
</evidence>
<dbReference type="SUPFAM" id="SSF53335">
    <property type="entry name" value="S-adenosyl-L-methionine-dependent methyltransferases"/>
    <property type="match status" value="1"/>
</dbReference>
<dbReference type="InterPro" id="IPR029063">
    <property type="entry name" value="SAM-dependent_MTases_sf"/>
</dbReference>
<keyword evidence="3" id="KW-1185">Reference proteome</keyword>
<dbReference type="Pfam" id="PF13649">
    <property type="entry name" value="Methyltransf_25"/>
    <property type="match status" value="1"/>
</dbReference>
<dbReference type="Proteomes" id="UP000663203">
    <property type="component" value="Chromosome"/>
</dbReference>
<proteinExistence type="predicted"/>